<sequence length="125" mass="13844">MDSQFNSLIQSFNSNYVQYKVTGNPSYQTAYEAAQEGLDSIVKSLQQKVNEEKSNISDFYKSGVEQKLNNIQSTNRKLQRGILTKEDDIVASKLRGSQSLTPAITTTQYVLLGVMGGLMLALSLI</sequence>
<accession>A0A6C0JMF0</accession>
<evidence type="ECO:0000313" key="1">
    <source>
        <dbReference type="EMBL" id="QHU06553.1"/>
    </source>
</evidence>
<reference evidence="1" key="1">
    <citation type="journal article" date="2020" name="Nature">
        <title>Giant virus diversity and host interactions through global metagenomics.</title>
        <authorList>
            <person name="Schulz F."/>
            <person name="Roux S."/>
            <person name="Paez-Espino D."/>
            <person name="Jungbluth S."/>
            <person name="Walsh D.A."/>
            <person name="Denef V.J."/>
            <person name="McMahon K.D."/>
            <person name="Konstantinidis K.T."/>
            <person name="Eloe-Fadrosh E.A."/>
            <person name="Kyrpides N.C."/>
            <person name="Woyke T."/>
        </authorList>
    </citation>
    <scope>NUCLEOTIDE SEQUENCE</scope>
    <source>
        <strain evidence="1">GVMAG-S-1035315-10</strain>
    </source>
</reference>
<organism evidence="1">
    <name type="scientific">viral metagenome</name>
    <dbReference type="NCBI Taxonomy" id="1070528"/>
    <lineage>
        <taxon>unclassified sequences</taxon>
        <taxon>metagenomes</taxon>
        <taxon>organismal metagenomes</taxon>
    </lineage>
</organism>
<dbReference type="AlphaFoldDB" id="A0A6C0JMF0"/>
<protein>
    <submittedName>
        <fullName evidence="1">Uncharacterized protein</fullName>
    </submittedName>
</protein>
<dbReference type="EMBL" id="MN740657">
    <property type="protein sequence ID" value="QHU06553.1"/>
    <property type="molecule type" value="Genomic_DNA"/>
</dbReference>
<proteinExistence type="predicted"/>
<name>A0A6C0JMF0_9ZZZZ</name>